<comment type="subcellular location">
    <subcellularLocation>
        <location evidence="1">Cell envelope</location>
    </subcellularLocation>
</comment>
<feature type="signal peptide" evidence="4">
    <location>
        <begin position="1"/>
        <end position="28"/>
    </location>
</feature>
<sequence>MRRTILASVAALALAGALALPASAPASAKDLKSVGVTVGSLGNPFFVQIVKGVEAKAKELGGDKVSVTAVSADYDLNKQYSQIENFIASGVDLIVVNAADPAAIEPAVRMAQAQGIVVAAVDVKAQGADVTVTTDNVQAGEKACQYIVDKLGGKGAVAIQNGPPVSAVIDRVNGCKAVLAKAPGIKLLSDNQNGKGSREGGLEVMIGLLTGFDKVDAVFTINDPQAIGADLAAKQLGRKNLFITSVDGAPDIEVALKGDTLVEASSAQDPYSMAKKAVELGYEAMQGKKPEKDTFLIPAELITRSNVAQYKGWTTK</sequence>
<protein>
    <submittedName>
        <fullName evidence="6">ABC transporter substrate-binding protein</fullName>
    </submittedName>
</protein>
<dbReference type="RefSeq" id="WP_149235692.1">
    <property type="nucleotide sequence ID" value="NZ_JALJXJ010000032.1"/>
</dbReference>
<evidence type="ECO:0000313" key="6">
    <source>
        <dbReference type="EMBL" id="KAA0585711.1"/>
    </source>
</evidence>
<evidence type="ECO:0000259" key="5">
    <source>
        <dbReference type="Pfam" id="PF13407"/>
    </source>
</evidence>
<dbReference type="Proteomes" id="UP000324927">
    <property type="component" value="Unassembled WGS sequence"/>
</dbReference>
<feature type="domain" description="Periplasmic binding protein" evidence="5">
    <location>
        <begin position="34"/>
        <end position="289"/>
    </location>
</feature>
<comment type="caution">
    <text evidence="6">The sequence shown here is derived from an EMBL/GenBank/DDBJ whole genome shotgun (WGS) entry which is preliminary data.</text>
</comment>
<evidence type="ECO:0000256" key="3">
    <source>
        <dbReference type="ARBA" id="ARBA00022729"/>
    </source>
</evidence>
<feature type="chain" id="PRO_5022922899" evidence="4">
    <location>
        <begin position="29"/>
        <end position="316"/>
    </location>
</feature>
<dbReference type="AlphaFoldDB" id="A0A5A9FUR4"/>
<dbReference type="GO" id="GO:0030313">
    <property type="term" value="C:cell envelope"/>
    <property type="evidence" value="ECO:0007669"/>
    <property type="project" value="UniProtKB-SubCell"/>
</dbReference>
<proteinExistence type="inferred from homology"/>
<reference evidence="6 7" key="1">
    <citation type="submission" date="2019-08" db="EMBL/GenBank/DDBJ databases">
        <authorList>
            <person name="Grouzdev D."/>
            <person name="Tikhonova E."/>
            <person name="Kravchenko I."/>
        </authorList>
    </citation>
    <scope>NUCLEOTIDE SEQUENCE [LARGE SCALE GENOMIC DNA]</scope>
    <source>
        <strain evidence="6 7">59b</strain>
    </source>
</reference>
<dbReference type="Gene3D" id="3.40.50.2300">
    <property type="match status" value="2"/>
</dbReference>
<evidence type="ECO:0000256" key="4">
    <source>
        <dbReference type="SAM" id="SignalP"/>
    </source>
</evidence>
<dbReference type="PANTHER" id="PTHR46847">
    <property type="entry name" value="D-ALLOSE-BINDING PERIPLASMIC PROTEIN-RELATED"/>
    <property type="match status" value="1"/>
</dbReference>
<accession>A0A5A9FUR4</accession>
<dbReference type="Pfam" id="PF13407">
    <property type="entry name" value="Peripla_BP_4"/>
    <property type="match status" value="1"/>
</dbReference>
<dbReference type="PANTHER" id="PTHR46847:SF2">
    <property type="entry name" value="ABC TRANSPORTER SUGAR-BINDING PROTEIN"/>
    <property type="match status" value="1"/>
</dbReference>
<keyword evidence="7" id="KW-1185">Reference proteome</keyword>
<evidence type="ECO:0000256" key="2">
    <source>
        <dbReference type="ARBA" id="ARBA00007639"/>
    </source>
</evidence>
<name>A0A5A9FUR4_AZOLI</name>
<gene>
    <name evidence="6" type="ORF">FZ942_35270</name>
</gene>
<dbReference type="OrthoDB" id="3837830at2"/>
<evidence type="ECO:0000256" key="1">
    <source>
        <dbReference type="ARBA" id="ARBA00004196"/>
    </source>
</evidence>
<dbReference type="InterPro" id="IPR025997">
    <property type="entry name" value="SBP_2_dom"/>
</dbReference>
<evidence type="ECO:0000313" key="7">
    <source>
        <dbReference type="Proteomes" id="UP000324927"/>
    </source>
</evidence>
<dbReference type="CDD" id="cd06321">
    <property type="entry name" value="PBP1_ABC_sugar_binding-like"/>
    <property type="match status" value="1"/>
</dbReference>
<comment type="similarity">
    <text evidence="2">Belongs to the bacterial solute-binding protein 2 family.</text>
</comment>
<dbReference type="GO" id="GO:0030246">
    <property type="term" value="F:carbohydrate binding"/>
    <property type="evidence" value="ECO:0007669"/>
    <property type="project" value="UniProtKB-ARBA"/>
</dbReference>
<dbReference type="EMBL" id="VTTN01000037">
    <property type="protein sequence ID" value="KAA0585711.1"/>
    <property type="molecule type" value="Genomic_DNA"/>
</dbReference>
<keyword evidence="3 4" id="KW-0732">Signal</keyword>
<organism evidence="6 7">
    <name type="scientific">Azospirillum lipoferum</name>
    <dbReference type="NCBI Taxonomy" id="193"/>
    <lineage>
        <taxon>Bacteria</taxon>
        <taxon>Pseudomonadati</taxon>
        <taxon>Pseudomonadota</taxon>
        <taxon>Alphaproteobacteria</taxon>
        <taxon>Rhodospirillales</taxon>
        <taxon>Azospirillaceae</taxon>
        <taxon>Azospirillum</taxon>
    </lineage>
</organism>
<dbReference type="InterPro" id="IPR028082">
    <property type="entry name" value="Peripla_BP_I"/>
</dbReference>
<dbReference type="SUPFAM" id="SSF53822">
    <property type="entry name" value="Periplasmic binding protein-like I"/>
    <property type="match status" value="1"/>
</dbReference>